<dbReference type="SUPFAM" id="SSF52540">
    <property type="entry name" value="P-loop containing nucleoside triphosphate hydrolases"/>
    <property type="match status" value="1"/>
</dbReference>
<dbReference type="EC" id="5.6.2.4" evidence="13"/>
<keyword evidence="3 15" id="KW-0547">Nucleotide-binding</keyword>
<evidence type="ECO:0000313" key="19">
    <source>
        <dbReference type="Proteomes" id="UP000270021"/>
    </source>
</evidence>
<dbReference type="InterPro" id="IPR013986">
    <property type="entry name" value="DExx_box_DNA_helicase_dom_sf"/>
</dbReference>
<proteinExistence type="inferred from homology"/>
<evidence type="ECO:0000256" key="13">
    <source>
        <dbReference type="ARBA" id="ARBA00034808"/>
    </source>
</evidence>
<keyword evidence="8 15" id="KW-0067">ATP-binding</keyword>
<dbReference type="Proteomes" id="UP000270021">
    <property type="component" value="Chromosome"/>
</dbReference>
<keyword evidence="10" id="KW-0234">DNA repair</keyword>
<dbReference type="GO" id="GO:0000725">
    <property type="term" value="P:recombinational repair"/>
    <property type="evidence" value="ECO:0007669"/>
    <property type="project" value="TreeGrafter"/>
</dbReference>
<evidence type="ECO:0000256" key="6">
    <source>
        <dbReference type="ARBA" id="ARBA00022806"/>
    </source>
</evidence>
<dbReference type="EMBL" id="CP034438">
    <property type="protein sequence ID" value="AZN29642.1"/>
    <property type="molecule type" value="Genomic_DNA"/>
</dbReference>
<reference evidence="18 19" key="1">
    <citation type="submission" date="2018-12" db="EMBL/GenBank/DDBJ databases">
        <title>Complete genome sequence of Flaviflexus salsibiostraticola KCTC 33148.</title>
        <authorList>
            <person name="Bae J.-W."/>
        </authorList>
    </citation>
    <scope>NUCLEOTIDE SEQUENCE [LARGE SCALE GENOMIC DNA]</scope>
    <source>
        <strain evidence="18 19">KCTC 33148</strain>
    </source>
</reference>
<dbReference type="InterPro" id="IPR000212">
    <property type="entry name" value="DNA_helicase_UvrD/REP"/>
</dbReference>
<evidence type="ECO:0000256" key="11">
    <source>
        <dbReference type="ARBA" id="ARBA00023235"/>
    </source>
</evidence>
<dbReference type="InterPro" id="IPR011604">
    <property type="entry name" value="PDDEXK-like_dom_sf"/>
</dbReference>
<dbReference type="GO" id="GO:0043138">
    <property type="term" value="F:3'-5' DNA helicase activity"/>
    <property type="evidence" value="ECO:0007669"/>
    <property type="project" value="UniProtKB-EC"/>
</dbReference>
<keyword evidence="9" id="KW-0238">DNA-binding</keyword>
<evidence type="ECO:0000256" key="12">
    <source>
        <dbReference type="ARBA" id="ARBA00034617"/>
    </source>
</evidence>
<dbReference type="KEGG" id="fsl:EJO69_04465"/>
<name>A0A3Q8WT52_9ACTO</name>
<dbReference type="GO" id="GO:0004527">
    <property type="term" value="F:exonuclease activity"/>
    <property type="evidence" value="ECO:0007669"/>
    <property type="project" value="UniProtKB-KW"/>
</dbReference>
<dbReference type="Gene3D" id="3.40.50.300">
    <property type="entry name" value="P-loop containing nucleotide triphosphate hydrolases"/>
    <property type="match status" value="2"/>
</dbReference>
<keyword evidence="7" id="KW-0269">Exonuclease</keyword>
<evidence type="ECO:0000256" key="2">
    <source>
        <dbReference type="ARBA" id="ARBA00022722"/>
    </source>
</evidence>
<dbReference type="AlphaFoldDB" id="A0A3Q8WT52"/>
<dbReference type="Pfam" id="PF00580">
    <property type="entry name" value="UvrD-helicase"/>
    <property type="match status" value="1"/>
</dbReference>
<evidence type="ECO:0000256" key="9">
    <source>
        <dbReference type="ARBA" id="ARBA00023125"/>
    </source>
</evidence>
<dbReference type="GO" id="GO:0005524">
    <property type="term" value="F:ATP binding"/>
    <property type="evidence" value="ECO:0007669"/>
    <property type="project" value="UniProtKB-UniRule"/>
</dbReference>
<accession>A0A3Q8WT52</accession>
<dbReference type="RefSeq" id="WP_126039693.1">
    <property type="nucleotide sequence ID" value="NZ_CP034438.1"/>
</dbReference>
<evidence type="ECO:0000259" key="16">
    <source>
        <dbReference type="PROSITE" id="PS51198"/>
    </source>
</evidence>
<dbReference type="InterPro" id="IPR014017">
    <property type="entry name" value="DNA_helicase_UvrD-like_C"/>
</dbReference>
<feature type="domain" description="UvrD-like helicase ATP-binding" evidence="16">
    <location>
        <begin position="6"/>
        <end position="307"/>
    </location>
</feature>
<dbReference type="PROSITE" id="PS51198">
    <property type="entry name" value="UVRD_HELICASE_ATP_BIND"/>
    <property type="match status" value="1"/>
</dbReference>
<keyword evidence="2" id="KW-0540">Nuclease</keyword>
<comment type="catalytic activity">
    <reaction evidence="12">
        <text>Couples ATP hydrolysis with the unwinding of duplex DNA by translocating in the 3'-5' direction.</text>
        <dbReference type="EC" id="5.6.2.4"/>
    </reaction>
</comment>
<dbReference type="Pfam" id="PF12705">
    <property type="entry name" value="PDDEXK_1"/>
    <property type="match status" value="1"/>
</dbReference>
<evidence type="ECO:0000256" key="7">
    <source>
        <dbReference type="ARBA" id="ARBA00022839"/>
    </source>
</evidence>
<keyword evidence="5 15" id="KW-0378">Hydrolase</keyword>
<keyword evidence="19" id="KW-1185">Reference proteome</keyword>
<dbReference type="Gene3D" id="3.90.320.10">
    <property type="match status" value="1"/>
</dbReference>
<evidence type="ECO:0000256" key="4">
    <source>
        <dbReference type="ARBA" id="ARBA00022763"/>
    </source>
</evidence>
<feature type="binding site" evidence="15">
    <location>
        <begin position="27"/>
        <end position="34"/>
    </location>
    <ligand>
        <name>ATP</name>
        <dbReference type="ChEBI" id="CHEBI:30616"/>
    </ligand>
</feature>
<evidence type="ECO:0000256" key="3">
    <source>
        <dbReference type="ARBA" id="ARBA00022741"/>
    </source>
</evidence>
<dbReference type="PANTHER" id="PTHR11070:SF59">
    <property type="entry name" value="DNA 3'-5' HELICASE"/>
    <property type="match status" value="1"/>
</dbReference>
<gene>
    <name evidence="18" type="ORF">EJO69_04465</name>
</gene>
<dbReference type="CDD" id="cd03143">
    <property type="entry name" value="A4_beta-galactosidase_middle_domain"/>
    <property type="match status" value="1"/>
</dbReference>
<keyword evidence="4" id="KW-0227">DNA damage</keyword>
<evidence type="ECO:0000256" key="10">
    <source>
        <dbReference type="ARBA" id="ARBA00023204"/>
    </source>
</evidence>
<dbReference type="PANTHER" id="PTHR11070">
    <property type="entry name" value="UVRD / RECB / PCRA DNA HELICASE FAMILY MEMBER"/>
    <property type="match status" value="1"/>
</dbReference>
<dbReference type="PROSITE" id="PS51217">
    <property type="entry name" value="UVRD_HELICASE_CTER"/>
    <property type="match status" value="1"/>
</dbReference>
<evidence type="ECO:0000256" key="5">
    <source>
        <dbReference type="ARBA" id="ARBA00022801"/>
    </source>
</evidence>
<dbReference type="InterPro" id="IPR038726">
    <property type="entry name" value="PDDEXK_AddAB-type"/>
</dbReference>
<keyword evidence="6 15" id="KW-0347">Helicase</keyword>
<evidence type="ECO:0000313" key="18">
    <source>
        <dbReference type="EMBL" id="AZN29642.1"/>
    </source>
</evidence>
<dbReference type="GO" id="GO:0033202">
    <property type="term" value="C:DNA helicase complex"/>
    <property type="evidence" value="ECO:0007669"/>
    <property type="project" value="TreeGrafter"/>
</dbReference>
<dbReference type="InterPro" id="IPR014016">
    <property type="entry name" value="UvrD-like_ATP-bd"/>
</dbReference>
<dbReference type="OrthoDB" id="5240387at2"/>
<sequence length="1010" mass="108695">MENLVLEESQSAALDHALSARATVIAGAAGTGKTTVLLEAASRIADAGQSAVILAAGRRAADDLRVRLTAQLGQLPQGLAVRTAQAWAFTILQQYAADRERQTPELITGPSQDAIIGELLVELGGAIPWPAEITPDIMALPGFRAELRDLLTRAAELGMAGADLVGLGREHGDGMWTAAGELLGHYESALALEDATATGGADRFDHARLVHQAARLLSAPEAWTDGSIPRWDWILIDDYQNATLATASLLSAARREGARLILAADPDTAVEGFRGGIAHLPGLARGEREGLGFGGEIKTLRTRHRAGGNLARLQDALCSRIGVAGISSHRNPQPAGVADSVEITTFPSGDQQYSGIARIIRHSHVRGGLSYDDVAVITRARSAHTELERVLTDAGVTVRPAAREQPLRFIPVIRALMDIIREANGDELDDATLLDVLASPLVGIDPQELRSLRRRLSMWAAEQGTDRPVRALLENAPEDGWAEPIRRLAAILAAARSAVLEGGNAESVLWAAWDAAGRAEEWRVLALSGGVRGRAANAMLDTVMTMFRTAQRMVDRDGRASSIELVEDLQAQEFAEDSIARTGRENGVHLLTPAMATGLEFELVVVADLNDGVWPNLRARDGLFGAGRLAELHLDRLTGGASGIRSILDDELRMLAASAGRAKRALVLTAVDSEETSRSRFIDLIADENVIEQVEASELSMSIPGVVGRLRSVLSDPQLGVSEEDQEAAAAILASLPHWTDDTIAGVDPQTWVPILEPSTDAKWGSEMWLSPSVVESVAACPLRWFLTSRGFSDTDDRRRLDIGILIHDLAERFPNGGRAELLEAFEEGWKDIAATMEDGLEKDSEYAAARSKVENLSVYLATSPPADVEQAIRVDTDSFTVSGRIDRIEHSDDGPVIVDFKTGNRVPSEAEAEDNPQLKVYQWAFEKAIGTPSAGARLVFPVETYRNGSPKTRSQKPLSDEDRQAVDDLLTGVKEDLSGSGLPVRVNEWCGFCTVKTICPLYDEGALFS</sequence>
<evidence type="ECO:0000256" key="14">
    <source>
        <dbReference type="ARBA" id="ARBA00048988"/>
    </source>
</evidence>
<dbReference type="Gene3D" id="1.10.486.10">
    <property type="entry name" value="PCRA, domain 4"/>
    <property type="match status" value="1"/>
</dbReference>
<evidence type="ECO:0000256" key="15">
    <source>
        <dbReference type="PROSITE-ProRule" id="PRU00560"/>
    </source>
</evidence>
<organism evidence="18 19">
    <name type="scientific">Flaviflexus salsibiostraticola</name>
    <dbReference type="NCBI Taxonomy" id="1282737"/>
    <lineage>
        <taxon>Bacteria</taxon>
        <taxon>Bacillati</taxon>
        <taxon>Actinomycetota</taxon>
        <taxon>Actinomycetes</taxon>
        <taxon>Actinomycetales</taxon>
        <taxon>Actinomycetaceae</taxon>
        <taxon>Flaviflexus</taxon>
    </lineage>
</organism>
<evidence type="ECO:0000256" key="1">
    <source>
        <dbReference type="ARBA" id="ARBA00009922"/>
    </source>
</evidence>
<protein>
    <recommendedName>
        <fullName evidence="13">DNA 3'-5' helicase</fullName>
        <ecNumber evidence="13">5.6.2.4</ecNumber>
    </recommendedName>
</protein>
<comment type="similarity">
    <text evidence="1">Belongs to the helicase family. UvrD subfamily.</text>
</comment>
<dbReference type="GO" id="GO:0003677">
    <property type="term" value="F:DNA binding"/>
    <property type="evidence" value="ECO:0007669"/>
    <property type="project" value="UniProtKB-KW"/>
</dbReference>
<comment type="catalytic activity">
    <reaction evidence="14">
        <text>ATP + H2O = ADP + phosphate + H(+)</text>
        <dbReference type="Rhea" id="RHEA:13065"/>
        <dbReference type="ChEBI" id="CHEBI:15377"/>
        <dbReference type="ChEBI" id="CHEBI:15378"/>
        <dbReference type="ChEBI" id="CHEBI:30616"/>
        <dbReference type="ChEBI" id="CHEBI:43474"/>
        <dbReference type="ChEBI" id="CHEBI:456216"/>
        <dbReference type="EC" id="5.6.2.4"/>
    </reaction>
</comment>
<feature type="domain" description="UvrD-like helicase C-terminal" evidence="17">
    <location>
        <begin position="308"/>
        <end position="598"/>
    </location>
</feature>
<evidence type="ECO:0000259" key="17">
    <source>
        <dbReference type="PROSITE" id="PS51217"/>
    </source>
</evidence>
<keyword evidence="11" id="KW-0413">Isomerase</keyword>
<evidence type="ECO:0000256" key="8">
    <source>
        <dbReference type="ARBA" id="ARBA00022840"/>
    </source>
</evidence>
<dbReference type="GO" id="GO:0005829">
    <property type="term" value="C:cytosol"/>
    <property type="evidence" value="ECO:0007669"/>
    <property type="project" value="TreeGrafter"/>
</dbReference>
<dbReference type="InterPro" id="IPR027417">
    <property type="entry name" value="P-loop_NTPase"/>
</dbReference>
<dbReference type="Gene3D" id="1.10.10.160">
    <property type="match status" value="1"/>
</dbReference>